<feature type="transmembrane region" description="Helical" evidence="5">
    <location>
        <begin position="45"/>
        <end position="69"/>
    </location>
</feature>
<dbReference type="EMBL" id="CCKQ01012547">
    <property type="protein sequence ID" value="CDW84181.1"/>
    <property type="molecule type" value="Genomic_DNA"/>
</dbReference>
<evidence type="ECO:0000313" key="7">
    <source>
        <dbReference type="Proteomes" id="UP000039865"/>
    </source>
</evidence>
<dbReference type="GO" id="GO:0016020">
    <property type="term" value="C:membrane"/>
    <property type="evidence" value="ECO:0007669"/>
    <property type="project" value="UniProtKB-SubCell"/>
</dbReference>
<dbReference type="PANTHER" id="PTHR21676">
    <property type="entry name" value="PROTEIN STUM"/>
    <property type="match status" value="1"/>
</dbReference>
<keyword evidence="7" id="KW-1185">Reference proteome</keyword>
<dbReference type="Proteomes" id="UP000039865">
    <property type="component" value="Unassembled WGS sequence"/>
</dbReference>
<evidence type="ECO:0000313" key="6">
    <source>
        <dbReference type="EMBL" id="CDW84181.1"/>
    </source>
</evidence>
<protein>
    <submittedName>
        <fullName evidence="6">Uncharacterized protein</fullName>
    </submittedName>
</protein>
<feature type="transmembrane region" description="Helical" evidence="5">
    <location>
        <begin position="12"/>
        <end position="33"/>
    </location>
</feature>
<keyword evidence="2 5" id="KW-0812">Transmembrane</keyword>
<evidence type="ECO:0000256" key="3">
    <source>
        <dbReference type="ARBA" id="ARBA00022989"/>
    </source>
</evidence>
<reference evidence="6 7" key="1">
    <citation type="submission" date="2014-06" db="EMBL/GenBank/DDBJ databases">
        <authorList>
            <person name="Swart Estienne"/>
        </authorList>
    </citation>
    <scope>NUCLEOTIDE SEQUENCE [LARGE SCALE GENOMIC DNA]</scope>
    <source>
        <strain evidence="6 7">130c</strain>
    </source>
</reference>
<dbReference type="Pfam" id="PF15795">
    <property type="entry name" value="Spec3"/>
    <property type="match status" value="1"/>
</dbReference>
<dbReference type="PANTHER" id="PTHR21676:SF6">
    <property type="entry name" value="PROTEIN STUM"/>
    <property type="match status" value="1"/>
</dbReference>
<evidence type="ECO:0000256" key="1">
    <source>
        <dbReference type="ARBA" id="ARBA00004141"/>
    </source>
</evidence>
<comment type="subcellular location">
    <subcellularLocation>
        <location evidence="1">Membrane</location>
        <topology evidence="1">Multi-pass membrane protein</topology>
    </subcellularLocation>
</comment>
<gene>
    <name evidence="6" type="primary">Contig13054.g13925</name>
    <name evidence="6" type="ORF">STYLEM_13238</name>
</gene>
<sequence length="77" mass="8424">MCCPEETINPTNTCMATICLVLNIFIPGSGTIINACFGQKCAAGFIYGICQFFLTILLIGWIWSIIYGIKILQKSGK</sequence>
<keyword evidence="4 5" id="KW-0472">Membrane</keyword>
<dbReference type="InterPro" id="IPR026673">
    <property type="entry name" value="SPEC3/Stum"/>
</dbReference>
<evidence type="ECO:0000256" key="4">
    <source>
        <dbReference type="ARBA" id="ARBA00023136"/>
    </source>
</evidence>
<proteinExistence type="predicted"/>
<keyword evidence="3 5" id="KW-1133">Transmembrane helix</keyword>
<accession>A0A078AQF5</accession>
<dbReference type="InParanoid" id="A0A078AQF5"/>
<dbReference type="OrthoDB" id="361532at2759"/>
<evidence type="ECO:0000256" key="5">
    <source>
        <dbReference type="SAM" id="Phobius"/>
    </source>
</evidence>
<name>A0A078AQF5_STYLE</name>
<dbReference type="AlphaFoldDB" id="A0A078AQF5"/>
<organism evidence="6 7">
    <name type="scientific">Stylonychia lemnae</name>
    <name type="common">Ciliate</name>
    <dbReference type="NCBI Taxonomy" id="5949"/>
    <lineage>
        <taxon>Eukaryota</taxon>
        <taxon>Sar</taxon>
        <taxon>Alveolata</taxon>
        <taxon>Ciliophora</taxon>
        <taxon>Intramacronucleata</taxon>
        <taxon>Spirotrichea</taxon>
        <taxon>Stichotrichia</taxon>
        <taxon>Sporadotrichida</taxon>
        <taxon>Oxytrichidae</taxon>
        <taxon>Stylonychinae</taxon>
        <taxon>Stylonychia</taxon>
    </lineage>
</organism>
<dbReference type="OMA" id="TCMATIC"/>
<evidence type="ECO:0000256" key="2">
    <source>
        <dbReference type="ARBA" id="ARBA00022692"/>
    </source>
</evidence>